<sequence>MFLRADVQIFPKLEGVTVQAYDALRNYIDSTSYESDALASARAHAEEFSLRTPDPSMGQLLTTLAASAEGDKVQTIAITPASSVVGLYLFDGLSNSGIVTCIDPEVEHQSHAKSTFRDAGYSPSRVRFLPSRPLDVMSRLATNAYHVIYADVPTLDLPALVKAAWPLIASRGTLVLPDALLDATIADTSRTDRVTVAAREADEYVRSLDDAHVTRLPLGSGLILVTKR</sequence>
<comment type="caution">
    <text evidence="1">The sequence shown here is derived from an EMBL/GenBank/DDBJ whole genome shotgun (WGS) entry which is preliminary data.</text>
</comment>
<name>A0AAV5G6Y8_CORAM</name>
<protein>
    <submittedName>
        <fullName evidence="1">Methyltransferase</fullName>
    </submittedName>
</protein>
<dbReference type="Proteomes" id="UP001054925">
    <property type="component" value="Unassembled WGS sequence"/>
</dbReference>
<dbReference type="GO" id="GO:0032259">
    <property type="term" value="P:methylation"/>
    <property type="evidence" value="ECO:0007669"/>
    <property type="project" value="UniProtKB-KW"/>
</dbReference>
<dbReference type="SUPFAM" id="SSF53335">
    <property type="entry name" value="S-adenosyl-L-methionine-dependent methyltransferases"/>
    <property type="match status" value="1"/>
</dbReference>
<evidence type="ECO:0000313" key="1">
    <source>
        <dbReference type="EMBL" id="GJN42786.1"/>
    </source>
</evidence>
<evidence type="ECO:0000313" key="2">
    <source>
        <dbReference type="Proteomes" id="UP001054925"/>
    </source>
</evidence>
<dbReference type="EMBL" id="BQKK01000002">
    <property type="protein sequence ID" value="GJN42786.1"/>
    <property type="molecule type" value="Genomic_DNA"/>
</dbReference>
<dbReference type="AlphaFoldDB" id="A0AAV5G6Y8"/>
<dbReference type="InterPro" id="IPR029063">
    <property type="entry name" value="SAM-dependent_MTases_sf"/>
</dbReference>
<keyword evidence="1" id="KW-0489">Methyltransferase</keyword>
<keyword evidence="1" id="KW-0808">Transferase</keyword>
<proteinExistence type="predicted"/>
<reference evidence="1" key="1">
    <citation type="submission" date="2021-12" db="EMBL/GenBank/DDBJ databases">
        <title>Draft genome sequence of Corynebacterium ammoniagenes strain T-723.</title>
        <authorList>
            <person name="Matsuzawa M."/>
            <person name="Hiratani M."/>
            <person name="Abe I."/>
            <person name="Tsuji Y."/>
            <person name="Nakamura J."/>
        </authorList>
    </citation>
    <scope>NUCLEOTIDE SEQUENCE</scope>
    <source>
        <strain evidence="1">T-723</strain>
    </source>
</reference>
<dbReference type="GO" id="GO:0008168">
    <property type="term" value="F:methyltransferase activity"/>
    <property type="evidence" value="ECO:0007669"/>
    <property type="project" value="UniProtKB-KW"/>
</dbReference>
<organism evidence="1 2">
    <name type="scientific">Corynebacterium ammoniagenes</name>
    <name type="common">Brevibacterium ammoniagenes</name>
    <dbReference type="NCBI Taxonomy" id="1697"/>
    <lineage>
        <taxon>Bacteria</taxon>
        <taxon>Bacillati</taxon>
        <taxon>Actinomycetota</taxon>
        <taxon>Actinomycetes</taxon>
        <taxon>Mycobacteriales</taxon>
        <taxon>Corynebacteriaceae</taxon>
        <taxon>Corynebacterium</taxon>
    </lineage>
</organism>
<gene>
    <name evidence="1" type="ORF">CAT723_12650</name>
</gene>
<accession>A0AAV5G6Y8</accession>
<dbReference type="Gene3D" id="3.40.50.150">
    <property type="entry name" value="Vaccinia Virus protein VP39"/>
    <property type="match status" value="1"/>
</dbReference>